<dbReference type="Proteomes" id="UP000524535">
    <property type="component" value="Unassembled WGS sequence"/>
</dbReference>
<evidence type="ECO:0000256" key="5">
    <source>
        <dbReference type="SAM" id="Phobius"/>
    </source>
</evidence>
<dbReference type="AlphaFoldDB" id="A0A7W6UZ60"/>
<evidence type="ECO:0000313" key="8">
    <source>
        <dbReference type="EMBL" id="MBB4447030.1"/>
    </source>
</evidence>
<evidence type="ECO:0008006" key="12">
    <source>
        <dbReference type="Google" id="ProtNLM"/>
    </source>
</evidence>
<keyword evidence="3 5" id="KW-1133">Transmembrane helix</keyword>
<evidence type="ECO:0000313" key="11">
    <source>
        <dbReference type="Proteomes" id="UP000576087"/>
    </source>
</evidence>
<evidence type="ECO:0000313" key="6">
    <source>
        <dbReference type="EMBL" id="MBB4349380.1"/>
    </source>
</evidence>
<dbReference type="InterPro" id="IPR012451">
    <property type="entry name" value="DUF1656"/>
</dbReference>
<dbReference type="EMBL" id="JACIGW010000003">
    <property type="protein sequence ID" value="MBB4349380.1"/>
    <property type="molecule type" value="Genomic_DNA"/>
</dbReference>
<reference evidence="9 10" key="1">
    <citation type="submission" date="2020-08" db="EMBL/GenBank/DDBJ databases">
        <title>Genomic Encyclopedia of Type Strains, Phase IV (KMG-V): Genome sequencing to study the core and pangenomes of soil and plant-associated prokaryotes.</title>
        <authorList>
            <person name="Whitman W."/>
        </authorList>
    </citation>
    <scope>NUCLEOTIDE SEQUENCE [LARGE SCALE GENOMIC DNA]</scope>
    <source>
        <strain evidence="7 10">SEMIA 444</strain>
        <strain evidence="6 9">SEMIA 448</strain>
        <strain evidence="8 11">SEMIA 452</strain>
    </source>
</reference>
<keyword evidence="2 5" id="KW-0812">Transmembrane</keyword>
<comment type="caution">
    <text evidence="8">The sequence shown here is derived from an EMBL/GenBank/DDBJ whole genome shotgun (WGS) entry which is preliminary data.</text>
</comment>
<dbReference type="Pfam" id="PF07869">
    <property type="entry name" value="DUF1656"/>
    <property type="match status" value="1"/>
</dbReference>
<dbReference type="Proteomes" id="UP000520770">
    <property type="component" value="Unassembled WGS sequence"/>
</dbReference>
<gene>
    <name evidence="7" type="ORF">GGE31_002911</name>
    <name evidence="6" type="ORF">GGE33_003142</name>
    <name evidence="8" type="ORF">GGE35_002852</name>
</gene>
<dbReference type="EMBL" id="JACIGY010000003">
    <property type="protein sequence ID" value="MBB4412398.1"/>
    <property type="molecule type" value="Genomic_DNA"/>
</dbReference>
<sequence length="67" mass="7670">MYQEVNVLGVYLAPIVLMMLLAWIITLPIHHVSNRFGLTRRVWHRGLFNLCIYISVLSITIVSFGVA</sequence>
<proteinExistence type="predicted"/>
<dbReference type="Proteomes" id="UP000576087">
    <property type="component" value="Unassembled WGS sequence"/>
</dbReference>
<dbReference type="RefSeq" id="WP_183824528.1">
    <property type="nucleotide sequence ID" value="NZ_JACIGW010000003.1"/>
</dbReference>
<keyword evidence="4 5" id="KW-0472">Membrane</keyword>
<accession>A0A7W6UZ60</accession>
<evidence type="ECO:0000256" key="3">
    <source>
        <dbReference type="ARBA" id="ARBA00022989"/>
    </source>
</evidence>
<feature type="transmembrane region" description="Helical" evidence="5">
    <location>
        <begin position="6"/>
        <end position="26"/>
    </location>
</feature>
<evidence type="ECO:0000256" key="2">
    <source>
        <dbReference type="ARBA" id="ARBA00022692"/>
    </source>
</evidence>
<evidence type="ECO:0000256" key="4">
    <source>
        <dbReference type="ARBA" id="ARBA00023136"/>
    </source>
</evidence>
<evidence type="ECO:0000313" key="9">
    <source>
        <dbReference type="Proteomes" id="UP000520770"/>
    </source>
</evidence>
<evidence type="ECO:0000313" key="10">
    <source>
        <dbReference type="Proteomes" id="UP000524535"/>
    </source>
</evidence>
<keyword evidence="10" id="KW-1185">Reference proteome</keyword>
<evidence type="ECO:0000313" key="7">
    <source>
        <dbReference type="EMBL" id="MBB4412398.1"/>
    </source>
</evidence>
<dbReference type="EMBL" id="JACIHM010000003">
    <property type="protein sequence ID" value="MBB4447030.1"/>
    <property type="molecule type" value="Genomic_DNA"/>
</dbReference>
<evidence type="ECO:0000256" key="1">
    <source>
        <dbReference type="ARBA" id="ARBA00022475"/>
    </source>
</evidence>
<protein>
    <recommendedName>
        <fullName evidence="12">DUF1656 domain-containing protein</fullName>
    </recommendedName>
</protein>
<name>A0A7W6UZ60_9HYPH</name>
<feature type="transmembrane region" description="Helical" evidence="5">
    <location>
        <begin position="47"/>
        <end position="66"/>
    </location>
</feature>
<organism evidence="8 11">
    <name type="scientific">Aliirhizobium cellulosilyticum</name>
    <dbReference type="NCBI Taxonomy" id="393664"/>
    <lineage>
        <taxon>Bacteria</taxon>
        <taxon>Pseudomonadati</taxon>
        <taxon>Pseudomonadota</taxon>
        <taxon>Alphaproteobacteria</taxon>
        <taxon>Hyphomicrobiales</taxon>
        <taxon>Rhizobiaceae</taxon>
        <taxon>Aliirhizobium</taxon>
    </lineage>
</organism>
<keyword evidence="1" id="KW-1003">Cell membrane</keyword>